<feature type="compositionally biased region" description="Low complexity" evidence="1">
    <location>
        <begin position="92"/>
        <end position="106"/>
    </location>
</feature>
<organism evidence="2 3">
    <name type="scientific">Adineta ricciae</name>
    <name type="common">Rotifer</name>
    <dbReference type="NCBI Taxonomy" id="249248"/>
    <lineage>
        <taxon>Eukaryota</taxon>
        <taxon>Metazoa</taxon>
        <taxon>Spiralia</taxon>
        <taxon>Gnathifera</taxon>
        <taxon>Rotifera</taxon>
        <taxon>Eurotatoria</taxon>
        <taxon>Bdelloidea</taxon>
        <taxon>Adinetida</taxon>
        <taxon>Adinetidae</taxon>
        <taxon>Adineta</taxon>
    </lineage>
</organism>
<reference evidence="2" key="1">
    <citation type="submission" date="2021-02" db="EMBL/GenBank/DDBJ databases">
        <authorList>
            <person name="Nowell W R."/>
        </authorList>
    </citation>
    <scope>NUCLEOTIDE SEQUENCE</scope>
</reference>
<comment type="caution">
    <text evidence="2">The sequence shown here is derived from an EMBL/GenBank/DDBJ whole genome shotgun (WGS) entry which is preliminary data.</text>
</comment>
<evidence type="ECO:0000313" key="3">
    <source>
        <dbReference type="Proteomes" id="UP000663828"/>
    </source>
</evidence>
<name>A0A816HDC0_ADIRI</name>
<sequence>MTLTEQPSTRMVVFHNVVFKNDNGCENDNGMISVGLPIKQQQQQPAQRVERPSVLVRLSKRLSNLSHSTAPTETFPPLPLSPPITVVSSAPSSSFERQNSSESDLSLSKLDITDDYSGLGGNKSLNTSQQASELDITGRKTSLSTTSQRLTESFRNIYSRFSQKRSITKTNTSTSSFGSNTRLAGQISNSNQTSIFDHRFFSCCSQCFSTRTHSSSSAVTTSPRRSFLF</sequence>
<proteinExistence type="predicted"/>
<keyword evidence="3" id="KW-1185">Reference proteome</keyword>
<feature type="region of interest" description="Disordered" evidence="1">
    <location>
        <begin position="86"/>
        <end position="106"/>
    </location>
</feature>
<gene>
    <name evidence="2" type="ORF">XAT740_LOCUS61545</name>
</gene>
<evidence type="ECO:0000313" key="2">
    <source>
        <dbReference type="EMBL" id="CAF1684642.1"/>
    </source>
</evidence>
<dbReference type="Proteomes" id="UP000663828">
    <property type="component" value="Unassembled WGS sequence"/>
</dbReference>
<protein>
    <submittedName>
        <fullName evidence="2">Uncharacterized protein</fullName>
    </submittedName>
</protein>
<dbReference type="EMBL" id="CAJNOR010016275">
    <property type="protein sequence ID" value="CAF1684642.1"/>
    <property type="molecule type" value="Genomic_DNA"/>
</dbReference>
<dbReference type="AlphaFoldDB" id="A0A816HDC0"/>
<evidence type="ECO:0000256" key="1">
    <source>
        <dbReference type="SAM" id="MobiDB-lite"/>
    </source>
</evidence>
<accession>A0A816HDC0</accession>